<reference evidence="2 3" key="1">
    <citation type="journal article" date="2007" name="Nature">
        <title>Evolution of genes and genomes on the Drosophila phylogeny.</title>
        <authorList>
            <consortium name="Drosophila 12 Genomes Consortium"/>
            <person name="Clark A.G."/>
            <person name="Eisen M.B."/>
            <person name="Smith D.R."/>
            <person name="Bergman C.M."/>
            <person name="Oliver B."/>
            <person name="Markow T.A."/>
            <person name="Kaufman T.C."/>
            <person name="Kellis M."/>
            <person name="Gelbart W."/>
            <person name="Iyer V.N."/>
            <person name="Pollard D.A."/>
            <person name="Sackton T.B."/>
            <person name="Larracuente A.M."/>
            <person name="Singh N.D."/>
            <person name="Abad J.P."/>
            <person name="Abt D.N."/>
            <person name="Adryan B."/>
            <person name="Aguade M."/>
            <person name="Akashi H."/>
            <person name="Anderson W.W."/>
            <person name="Aquadro C.F."/>
            <person name="Ardell D.H."/>
            <person name="Arguello R."/>
            <person name="Artieri C.G."/>
            <person name="Barbash D.A."/>
            <person name="Barker D."/>
            <person name="Barsanti P."/>
            <person name="Batterham P."/>
            <person name="Batzoglou S."/>
            <person name="Begun D."/>
            <person name="Bhutkar A."/>
            <person name="Blanco E."/>
            <person name="Bosak S.A."/>
            <person name="Bradley R.K."/>
            <person name="Brand A.D."/>
            <person name="Brent M.R."/>
            <person name="Brooks A.N."/>
            <person name="Brown R.H."/>
            <person name="Butlin R.K."/>
            <person name="Caggese C."/>
            <person name="Calvi B.R."/>
            <person name="Bernardo de Carvalho A."/>
            <person name="Caspi A."/>
            <person name="Castrezana S."/>
            <person name="Celniker S.E."/>
            <person name="Chang J.L."/>
            <person name="Chapple C."/>
            <person name="Chatterji S."/>
            <person name="Chinwalla A."/>
            <person name="Civetta A."/>
            <person name="Clifton S.W."/>
            <person name="Comeron J.M."/>
            <person name="Costello J.C."/>
            <person name="Coyne J.A."/>
            <person name="Daub J."/>
            <person name="David R.G."/>
            <person name="Delcher A.L."/>
            <person name="Delehaunty K."/>
            <person name="Do C.B."/>
            <person name="Ebling H."/>
            <person name="Edwards K."/>
            <person name="Eickbush T."/>
            <person name="Evans J.D."/>
            <person name="Filipski A."/>
            <person name="Findeiss S."/>
            <person name="Freyhult E."/>
            <person name="Fulton L."/>
            <person name="Fulton R."/>
            <person name="Garcia A.C."/>
            <person name="Gardiner A."/>
            <person name="Garfield D.A."/>
            <person name="Garvin B.E."/>
            <person name="Gibson G."/>
            <person name="Gilbert D."/>
            <person name="Gnerre S."/>
            <person name="Godfrey J."/>
            <person name="Good R."/>
            <person name="Gotea V."/>
            <person name="Gravely B."/>
            <person name="Greenberg A.J."/>
            <person name="Griffiths-Jones S."/>
            <person name="Gross S."/>
            <person name="Guigo R."/>
            <person name="Gustafson E.A."/>
            <person name="Haerty W."/>
            <person name="Hahn M.W."/>
            <person name="Halligan D.L."/>
            <person name="Halpern A.L."/>
            <person name="Halter G.M."/>
            <person name="Han M.V."/>
            <person name="Heger A."/>
            <person name="Hillier L."/>
            <person name="Hinrichs A.S."/>
            <person name="Holmes I."/>
            <person name="Hoskins R.A."/>
            <person name="Hubisz M.J."/>
            <person name="Hultmark D."/>
            <person name="Huntley M.A."/>
            <person name="Jaffe D.B."/>
            <person name="Jagadeeshan S."/>
            <person name="Jeck W.R."/>
            <person name="Johnson J."/>
            <person name="Jones C.D."/>
            <person name="Jordan W.C."/>
            <person name="Karpen G.H."/>
            <person name="Kataoka E."/>
            <person name="Keightley P.D."/>
            <person name="Kheradpour P."/>
            <person name="Kirkness E.F."/>
            <person name="Koerich L.B."/>
            <person name="Kristiansen K."/>
            <person name="Kudrna D."/>
            <person name="Kulathinal R.J."/>
            <person name="Kumar S."/>
            <person name="Kwok R."/>
            <person name="Lander E."/>
            <person name="Langley C.H."/>
            <person name="Lapoint R."/>
            <person name="Lazzaro B.P."/>
            <person name="Lee S.J."/>
            <person name="Levesque L."/>
            <person name="Li R."/>
            <person name="Lin C.F."/>
            <person name="Lin M.F."/>
            <person name="Lindblad-Toh K."/>
            <person name="Llopart A."/>
            <person name="Long M."/>
            <person name="Low L."/>
            <person name="Lozovsky E."/>
            <person name="Lu J."/>
            <person name="Luo M."/>
            <person name="Machado C.A."/>
            <person name="Makalowski W."/>
            <person name="Marzo M."/>
            <person name="Matsuda M."/>
            <person name="Matzkin L."/>
            <person name="McAllister B."/>
            <person name="McBride C.S."/>
            <person name="McKernan B."/>
            <person name="McKernan K."/>
            <person name="Mendez-Lago M."/>
            <person name="Minx P."/>
            <person name="Mollenhauer M.U."/>
            <person name="Montooth K."/>
            <person name="Mount S.M."/>
            <person name="Mu X."/>
            <person name="Myers E."/>
            <person name="Negre B."/>
            <person name="Newfeld S."/>
            <person name="Nielsen R."/>
            <person name="Noor M.A."/>
            <person name="O'Grady P."/>
            <person name="Pachter L."/>
            <person name="Papaceit M."/>
            <person name="Parisi M.J."/>
            <person name="Parisi M."/>
            <person name="Parts L."/>
            <person name="Pedersen J.S."/>
            <person name="Pesole G."/>
            <person name="Phillippy A.M."/>
            <person name="Ponting C.P."/>
            <person name="Pop M."/>
            <person name="Porcelli D."/>
            <person name="Powell J.R."/>
            <person name="Prohaska S."/>
            <person name="Pruitt K."/>
            <person name="Puig M."/>
            <person name="Quesneville H."/>
            <person name="Ram K.R."/>
            <person name="Rand D."/>
            <person name="Rasmussen M.D."/>
            <person name="Reed L.K."/>
            <person name="Reenan R."/>
            <person name="Reily A."/>
            <person name="Remington K.A."/>
            <person name="Rieger T.T."/>
            <person name="Ritchie M.G."/>
            <person name="Robin C."/>
            <person name="Rogers Y.H."/>
            <person name="Rohde C."/>
            <person name="Rozas J."/>
            <person name="Rubenfield M.J."/>
            <person name="Ruiz A."/>
            <person name="Russo S."/>
            <person name="Salzberg S.L."/>
            <person name="Sanchez-Gracia A."/>
            <person name="Saranga D.J."/>
            <person name="Sato H."/>
            <person name="Schaeffer S.W."/>
            <person name="Schatz M.C."/>
            <person name="Schlenke T."/>
            <person name="Schwartz R."/>
            <person name="Segarra C."/>
            <person name="Singh R.S."/>
            <person name="Sirot L."/>
            <person name="Sirota M."/>
            <person name="Sisneros N.B."/>
            <person name="Smith C.D."/>
            <person name="Smith T.F."/>
            <person name="Spieth J."/>
            <person name="Stage D.E."/>
            <person name="Stark A."/>
            <person name="Stephan W."/>
            <person name="Strausberg R.L."/>
            <person name="Strempel S."/>
            <person name="Sturgill D."/>
            <person name="Sutton G."/>
            <person name="Sutton G.G."/>
            <person name="Tao W."/>
            <person name="Teichmann S."/>
            <person name="Tobari Y.N."/>
            <person name="Tomimura Y."/>
            <person name="Tsolas J.M."/>
            <person name="Valente V.L."/>
            <person name="Venter E."/>
            <person name="Venter J.C."/>
            <person name="Vicario S."/>
            <person name="Vieira F.G."/>
            <person name="Vilella A.J."/>
            <person name="Villasante A."/>
            <person name="Walenz B."/>
            <person name="Wang J."/>
            <person name="Wasserman M."/>
            <person name="Watts T."/>
            <person name="Wilson D."/>
            <person name="Wilson R.K."/>
            <person name="Wing R.A."/>
            <person name="Wolfner M.F."/>
            <person name="Wong A."/>
            <person name="Wong G.K."/>
            <person name="Wu C.I."/>
            <person name="Wu G."/>
            <person name="Yamamoto D."/>
            <person name="Yang H.P."/>
            <person name="Yang S.P."/>
            <person name="Yorke J.A."/>
            <person name="Yoshida K."/>
            <person name="Zdobnov E."/>
            <person name="Zhang P."/>
            <person name="Zhang Y."/>
            <person name="Zimin A.V."/>
            <person name="Baldwin J."/>
            <person name="Abdouelleil A."/>
            <person name="Abdulkadir J."/>
            <person name="Abebe A."/>
            <person name="Abera B."/>
            <person name="Abreu J."/>
            <person name="Acer S.C."/>
            <person name="Aftuck L."/>
            <person name="Alexander A."/>
            <person name="An P."/>
            <person name="Anderson E."/>
            <person name="Anderson S."/>
            <person name="Arachi H."/>
            <person name="Azer M."/>
            <person name="Bachantsang P."/>
            <person name="Barry A."/>
            <person name="Bayul T."/>
            <person name="Berlin A."/>
            <person name="Bessette D."/>
            <person name="Bloom T."/>
            <person name="Blye J."/>
            <person name="Boguslavskiy L."/>
            <person name="Bonnet C."/>
            <person name="Boukhgalter B."/>
            <person name="Bourzgui I."/>
            <person name="Brown A."/>
            <person name="Cahill P."/>
            <person name="Channer S."/>
            <person name="Cheshatsang Y."/>
            <person name="Chuda L."/>
            <person name="Citroen M."/>
            <person name="Collymore A."/>
            <person name="Cooke P."/>
            <person name="Costello M."/>
            <person name="D'Aco K."/>
            <person name="Daza R."/>
            <person name="De Haan G."/>
            <person name="DeGray S."/>
            <person name="DeMaso C."/>
            <person name="Dhargay N."/>
            <person name="Dooley K."/>
            <person name="Dooley E."/>
            <person name="Doricent M."/>
            <person name="Dorje P."/>
            <person name="Dorjee K."/>
            <person name="Dupes A."/>
            <person name="Elong R."/>
            <person name="Falk J."/>
            <person name="Farina A."/>
            <person name="Faro S."/>
            <person name="Ferguson D."/>
            <person name="Fisher S."/>
            <person name="Foley C.D."/>
            <person name="Franke A."/>
            <person name="Friedrich D."/>
            <person name="Gadbois L."/>
            <person name="Gearin G."/>
            <person name="Gearin C.R."/>
            <person name="Giannoukos G."/>
            <person name="Goode T."/>
            <person name="Graham J."/>
            <person name="Grandbois E."/>
            <person name="Grewal S."/>
            <person name="Gyaltsen K."/>
            <person name="Hafez N."/>
            <person name="Hagos B."/>
            <person name="Hall J."/>
            <person name="Henson C."/>
            <person name="Hollinger A."/>
            <person name="Honan T."/>
            <person name="Huard M.D."/>
            <person name="Hughes L."/>
            <person name="Hurhula B."/>
            <person name="Husby M.E."/>
            <person name="Kamat A."/>
            <person name="Kanga B."/>
            <person name="Kashin S."/>
            <person name="Khazanovich D."/>
            <person name="Kisner P."/>
            <person name="Lance K."/>
            <person name="Lara M."/>
            <person name="Lee W."/>
            <person name="Lennon N."/>
            <person name="Letendre F."/>
            <person name="LeVine R."/>
            <person name="Lipovsky A."/>
            <person name="Liu X."/>
            <person name="Liu J."/>
            <person name="Liu S."/>
            <person name="Lokyitsang T."/>
            <person name="Lokyitsang Y."/>
            <person name="Lubonja R."/>
            <person name="Lui A."/>
            <person name="MacDonald P."/>
            <person name="Magnisalis V."/>
            <person name="Maru K."/>
            <person name="Matthews C."/>
            <person name="McCusker W."/>
            <person name="McDonough S."/>
            <person name="Mehta T."/>
            <person name="Meldrim J."/>
            <person name="Meneus L."/>
            <person name="Mihai O."/>
            <person name="Mihalev A."/>
            <person name="Mihova T."/>
            <person name="Mittelman R."/>
            <person name="Mlenga V."/>
            <person name="Montmayeur A."/>
            <person name="Mulrain L."/>
            <person name="Navidi A."/>
            <person name="Naylor J."/>
            <person name="Negash T."/>
            <person name="Nguyen T."/>
            <person name="Nguyen N."/>
            <person name="Nicol R."/>
            <person name="Norbu C."/>
            <person name="Norbu N."/>
            <person name="Novod N."/>
            <person name="O'Neill B."/>
            <person name="Osman S."/>
            <person name="Markiewicz E."/>
            <person name="Oyono O.L."/>
            <person name="Patti C."/>
            <person name="Phunkhang P."/>
            <person name="Pierre F."/>
            <person name="Priest M."/>
            <person name="Raghuraman S."/>
            <person name="Rege F."/>
            <person name="Reyes R."/>
            <person name="Rise C."/>
            <person name="Rogov P."/>
            <person name="Ross K."/>
            <person name="Ryan E."/>
            <person name="Settipalli S."/>
            <person name="Shea T."/>
            <person name="Sherpa N."/>
            <person name="Shi L."/>
            <person name="Shih D."/>
            <person name="Sparrow T."/>
            <person name="Spaulding J."/>
            <person name="Stalker J."/>
            <person name="Stange-Thomann N."/>
            <person name="Stavropoulos S."/>
            <person name="Stone C."/>
            <person name="Strader C."/>
            <person name="Tesfaye S."/>
            <person name="Thomson T."/>
            <person name="Thoulutsang Y."/>
            <person name="Thoulutsang D."/>
            <person name="Topham K."/>
            <person name="Topping I."/>
            <person name="Tsamla T."/>
            <person name="Vassiliev H."/>
            <person name="Vo A."/>
            <person name="Wangchuk T."/>
            <person name="Wangdi T."/>
            <person name="Weiand M."/>
            <person name="Wilkinson J."/>
            <person name="Wilson A."/>
            <person name="Yadav S."/>
            <person name="Young G."/>
            <person name="Yu Q."/>
            <person name="Zembek L."/>
            <person name="Zhong D."/>
            <person name="Zimmer A."/>
            <person name="Zwirko Z."/>
            <person name="Jaffe D.B."/>
            <person name="Alvarez P."/>
            <person name="Brockman W."/>
            <person name="Butler J."/>
            <person name="Chin C."/>
            <person name="Gnerre S."/>
            <person name="Grabherr M."/>
            <person name="Kleber M."/>
            <person name="Mauceli E."/>
            <person name="MacCallum I."/>
        </authorList>
    </citation>
    <scope>NUCLEOTIDE SEQUENCE [LARGE SCALE GENOMIC DNA]</scope>
    <source>
        <strain evidence="3">Tucson 15081-1352.22</strain>
    </source>
</reference>
<keyword evidence="1" id="KW-0812">Transmembrane</keyword>
<accession>A0A0Q9X138</accession>
<dbReference type="KEGG" id="dmo:Dmoj_GI25816"/>
<proteinExistence type="predicted"/>
<name>A0A0Q9X138_DROMO</name>
<keyword evidence="3" id="KW-1185">Reference proteome</keyword>
<dbReference type="Proteomes" id="UP000009192">
    <property type="component" value="Unassembled WGS sequence"/>
</dbReference>
<evidence type="ECO:0000256" key="1">
    <source>
        <dbReference type="SAM" id="Phobius"/>
    </source>
</evidence>
<organism evidence="2 3">
    <name type="scientific">Drosophila mojavensis</name>
    <name type="common">Fruit fly</name>
    <dbReference type="NCBI Taxonomy" id="7230"/>
    <lineage>
        <taxon>Eukaryota</taxon>
        <taxon>Metazoa</taxon>
        <taxon>Ecdysozoa</taxon>
        <taxon>Arthropoda</taxon>
        <taxon>Hexapoda</taxon>
        <taxon>Insecta</taxon>
        <taxon>Pterygota</taxon>
        <taxon>Neoptera</taxon>
        <taxon>Endopterygota</taxon>
        <taxon>Diptera</taxon>
        <taxon>Brachycera</taxon>
        <taxon>Muscomorpha</taxon>
        <taxon>Ephydroidea</taxon>
        <taxon>Drosophilidae</taxon>
        <taxon>Drosophila</taxon>
    </lineage>
</organism>
<protein>
    <recommendedName>
        <fullName evidence="4">Very-long-chain 3-oxoacyl-CoA synthase</fullName>
    </recommendedName>
</protein>
<dbReference type="AlphaFoldDB" id="A0A0Q9X138"/>
<dbReference type="InParanoid" id="A0A0Q9X138"/>
<feature type="transmembrane region" description="Helical" evidence="1">
    <location>
        <begin position="59"/>
        <end position="78"/>
    </location>
</feature>
<keyword evidence="1" id="KW-1133">Transmembrane helix</keyword>
<evidence type="ECO:0000313" key="2">
    <source>
        <dbReference type="EMBL" id="KRG01803.1"/>
    </source>
</evidence>
<dbReference type="EMBL" id="CH933806">
    <property type="protein sequence ID" value="KRG01803.1"/>
    <property type="molecule type" value="Genomic_DNA"/>
</dbReference>
<evidence type="ECO:0008006" key="4">
    <source>
        <dbReference type="Google" id="ProtNLM"/>
    </source>
</evidence>
<gene>
    <name evidence="2" type="primary">Dmoj\GI25816</name>
    <name evidence="2" type="ORF">Dmoj_GI25816</name>
</gene>
<feature type="transmembrane region" description="Helical" evidence="1">
    <location>
        <begin position="20"/>
        <end position="38"/>
    </location>
</feature>
<sequence>MLSIFDRHYGKPNQLPLSTGPQPLLTILYAHLVFMLKKSKHSTLRHLIHHTFMTAMGHILIRLLGYGGYIVIVVIFNVV</sequence>
<evidence type="ECO:0000313" key="3">
    <source>
        <dbReference type="Proteomes" id="UP000009192"/>
    </source>
</evidence>
<keyword evidence="1" id="KW-0472">Membrane</keyword>